<sequence length="413" mass="47175">MSLLRRLELLETHRPSFLYPPLPPSISSSSLFLAESLALPPLIDDPRDDFFFRGLDLFTLPPQPYPLDIVDAVADLVQVETSSVPFHGSGYRRVYHQRTTIADASANRSFLSLLDRVSALEHRLERALGERAKERERKYKWSAEIEGKHADRKYEWVAEIKPGKEKKGGGSFKWVTEVKEKGEDGERTYTWTESYGGIEDKKHKKDKEKDKKKGKKEKGHDSGTRLVEIEEPADHRSLVLRQALTRRAEAIRNARGKKKELSPEDAAVMIQMNFRAYLIRRSQVLRALRELAVAKTKLKEIRALFNNFSYRRCLSRDAEERQRFSEKIIVLLLSVEAIEGVDLMVRCAKKAMVGELEAILDVVDPPPADRSLSMGRRTFDMPDGIIKKEIADGVEQIVRMLDQEEQSATTSEA</sequence>
<comment type="caution">
    <text evidence="1">The sequence shown here is derived from an EMBL/GenBank/DDBJ whole genome shotgun (WGS) entry which is preliminary data.</text>
</comment>
<accession>A0ACB9RVY5</accession>
<reference evidence="2" key="1">
    <citation type="journal article" date="2023" name="Front. Plant Sci.">
        <title>Chromosomal-level genome assembly of Melastoma candidum provides insights into trichome evolution.</title>
        <authorList>
            <person name="Zhong Y."/>
            <person name="Wu W."/>
            <person name="Sun C."/>
            <person name="Zou P."/>
            <person name="Liu Y."/>
            <person name="Dai S."/>
            <person name="Zhou R."/>
        </authorList>
    </citation>
    <scope>NUCLEOTIDE SEQUENCE [LARGE SCALE GENOMIC DNA]</scope>
</reference>
<protein>
    <submittedName>
        <fullName evidence="1">Uncharacterized protein</fullName>
    </submittedName>
</protein>
<dbReference type="EMBL" id="CM042882">
    <property type="protein sequence ID" value="KAI4383065.1"/>
    <property type="molecule type" value="Genomic_DNA"/>
</dbReference>
<dbReference type="Proteomes" id="UP001057402">
    <property type="component" value="Chromosome 3"/>
</dbReference>
<evidence type="ECO:0000313" key="2">
    <source>
        <dbReference type="Proteomes" id="UP001057402"/>
    </source>
</evidence>
<keyword evidence="2" id="KW-1185">Reference proteome</keyword>
<name>A0ACB9RVY5_9MYRT</name>
<gene>
    <name evidence="1" type="ORF">MLD38_008945</name>
</gene>
<proteinExistence type="predicted"/>
<evidence type="ECO:0000313" key="1">
    <source>
        <dbReference type="EMBL" id="KAI4383065.1"/>
    </source>
</evidence>
<organism evidence="1 2">
    <name type="scientific">Melastoma candidum</name>
    <dbReference type="NCBI Taxonomy" id="119954"/>
    <lineage>
        <taxon>Eukaryota</taxon>
        <taxon>Viridiplantae</taxon>
        <taxon>Streptophyta</taxon>
        <taxon>Embryophyta</taxon>
        <taxon>Tracheophyta</taxon>
        <taxon>Spermatophyta</taxon>
        <taxon>Magnoliopsida</taxon>
        <taxon>eudicotyledons</taxon>
        <taxon>Gunneridae</taxon>
        <taxon>Pentapetalae</taxon>
        <taxon>rosids</taxon>
        <taxon>malvids</taxon>
        <taxon>Myrtales</taxon>
        <taxon>Melastomataceae</taxon>
        <taxon>Melastomatoideae</taxon>
        <taxon>Melastomateae</taxon>
        <taxon>Melastoma</taxon>
    </lineage>
</organism>